<dbReference type="EMBL" id="OC013131">
    <property type="protein sequence ID" value="CAD7268388.1"/>
    <property type="molecule type" value="Genomic_DNA"/>
</dbReference>
<reference evidence="1" key="1">
    <citation type="submission" date="2020-11" db="EMBL/GenBank/DDBJ databases">
        <authorList>
            <person name="Tran Van P."/>
        </authorList>
    </citation>
    <scope>NUCLEOTIDE SEQUENCE</scope>
</reference>
<name>A0A7R9BA86_TIMSH</name>
<sequence>MWSTPVARYCNDLLDTLVVDVCDMLTESTDVIDLEQPTVETQIRNMDLISATYYTLQVVGLDYYMLDCELKTILLTHLRDTVEKRMNEYTQHSCKSV</sequence>
<proteinExistence type="predicted"/>
<protein>
    <submittedName>
        <fullName evidence="1">Uncharacterized protein</fullName>
    </submittedName>
</protein>
<gene>
    <name evidence="1" type="ORF">TSIB3V08_LOCUS12390</name>
</gene>
<dbReference type="AlphaFoldDB" id="A0A7R9BA86"/>
<accession>A0A7R9BA86</accession>
<organism evidence="1">
    <name type="scientific">Timema shepardi</name>
    <name type="common">Walking stick</name>
    <dbReference type="NCBI Taxonomy" id="629360"/>
    <lineage>
        <taxon>Eukaryota</taxon>
        <taxon>Metazoa</taxon>
        <taxon>Ecdysozoa</taxon>
        <taxon>Arthropoda</taxon>
        <taxon>Hexapoda</taxon>
        <taxon>Insecta</taxon>
        <taxon>Pterygota</taxon>
        <taxon>Neoptera</taxon>
        <taxon>Polyneoptera</taxon>
        <taxon>Phasmatodea</taxon>
        <taxon>Timematodea</taxon>
        <taxon>Timematoidea</taxon>
        <taxon>Timematidae</taxon>
        <taxon>Timema</taxon>
    </lineage>
</organism>
<evidence type="ECO:0000313" key="1">
    <source>
        <dbReference type="EMBL" id="CAD7268388.1"/>
    </source>
</evidence>